<dbReference type="PANTHER" id="PTHR21600:SF87">
    <property type="entry name" value="RNA PSEUDOURIDYLATE SYNTHASE DOMAIN-CONTAINING PROTEIN 1"/>
    <property type="match status" value="1"/>
</dbReference>
<feature type="domain" description="Pseudouridine synthase RsuA/RluA-like" evidence="3">
    <location>
        <begin position="52"/>
        <end position="224"/>
    </location>
</feature>
<dbReference type="GO" id="GO:0003723">
    <property type="term" value="F:RNA binding"/>
    <property type="evidence" value="ECO:0007669"/>
    <property type="project" value="InterPro"/>
</dbReference>
<comment type="similarity">
    <text evidence="1">Belongs to the pseudouridine synthase RluA family.</text>
</comment>
<dbReference type="CDD" id="cd02869">
    <property type="entry name" value="PseudoU_synth_RluA_like"/>
    <property type="match status" value="1"/>
</dbReference>
<name>A0AAW2Z6R6_9EUKA</name>
<dbReference type="AlphaFoldDB" id="A0AAW2Z6R6"/>
<reference evidence="4 5" key="1">
    <citation type="submission" date="2024-03" db="EMBL/GenBank/DDBJ databases">
        <title>The Acrasis kona genome and developmental transcriptomes reveal deep origins of eukaryotic multicellular pathways.</title>
        <authorList>
            <person name="Sheikh S."/>
            <person name="Fu C.-J."/>
            <person name="Brown M.W."/>
            <person name="Baldauf S.L."/>
        </authorList>
    </citation>
    <scope>NUCLEOTIDE SEQUENCE [LARGE SCALE GENOMIC DNA]</scope>
    <source>
        <strain evidence="4 5">ATCC MYA-3509</strain>
    </source>
</reference>
<keyword evidence="5" id="KW-1185">Reference proteome</keyword>
<evidence type="ECO:0000313" key="4">
    <source>
        <dbReference type="EMBL" id="KAL0484371.1"/>
    </source>
</evidence>
<evidence type="ECO:0000313" key="5">
    <source>
        <dbReference type="Proteomes" id="UP001431209"/>
    </source>
</evidence>
<accession>A0AAW2Z6R6</accession>
<dbReference type="PANTHER" id="PTHR21600">
    <property type="entry name" value="MITOCHONDRIAL RNA PSEUDOURIDINE SYNTHASE"/>
    <property type="match status" value="1"/>
</dbReference>
<dbReference type="Pfam" id="PF00849">
    <property type="entry name" value="PseudoU_synth_2"/>
    <property type="match status" value="1"/>
</dbReference>
<proteinExistence type="inferred from homology"/>
<comment type="caution">
    <text evidence="4">The sequence shown here is derived from an EMBL/GenBank/DDBJ whole genome shotgun (WGS) entry which is preliminary data.</text>
</comment>
<evidence type="ECO:0000256" key="1">
    <source>
        <dbReference type="ARBA" id="ARBA00010876"/>
    </source>
</evidence>
<dbReference type="InterPro" id="IPR020103">
    <property type="entry name" value="PsdUridine_synth_cat_dom_sf"/>
</dbReference>
<dbReference type="GO" id="GO:0009982">
    <property type="term" value="F:pseudouridine synthase activity"/>
    <property type="evidence" value="ECO:0007669"/>
    <property type="project" value="InterPro"/>
</dbReference>
<dbReference type="Proteomes" id="UP001431209">
    <property type="component" value="Unassembled WGS sequence"/>
</dbReference>
<dbReference type="Gene3D" id="3.30.2350.10">
    <property type="entry name" value="Pseudouridine synthase"/>
    <property type="match status" value="1"/>
</dbReference>
<organism evidence="4 5">
    <name type="scientific">Acrasis kona</name>
    <dbReference type="NCBI Taxonomy" id="1008807"/>
    <lineage>
        <taxon>Eukaryota</taxon>
        <taxon>Discoba</taxon>
        <taxon>Heterolobosea</taxon>
        <taxon>Tetramitia</taxon>
        <taxon>Eutetramitia</taxon>
        <taxon>Acrasidae</taxon>
        <taxon>Acrasis</taxon>
    </lineage>
</organism>
<dbReference type="GO" id="GO:0000455">
    <property type="term" value="P:enzyme-directed rRNA pseudouridine synthesis"/>
    <property type="evidence" value="ECO:0007669"/>
    <property type="project" value="TreeGrafter"/>
</dbReference>
<evidence type="ECO:0000259" key="3">
    <source>
        <dbReference type="Pfam" id="PF00849"/>
    </source>
</evidence>
<evidence type="ECO:0000256" key="2">
    <source>
        <dbReference type="SAM" id="MobiDB-lite"/>
    </source>
</evidence>
<dbReference type="EMBL" id="JAOPGA020001037">
    <property type="protein sequence ID" value="KAL0484371.1"/>
    <property type="molecule type" value="Genomic_DNA"/>
</dbReference>
<dbReference type="SUPFAM" id="SSF55120">
    <property type="entry name" value="Pseudouridine synthase"/>
    <property type="match status" value="1"/>
</dbReference>
<feature type="region of interest" description="Disordered" evidence="2">
    <location>
        <begin position="1"/>
        <end position="26"/>
    </location>
</feature>
<dbReference type="InterPro" id="IPR050188">
    <property type="entry name" value="RluA_PseudoU_synthase"/>
</dbReference>
<gene>
    <name evidence="4" type="ORF">AKO1_005051</name>
</gene>
<protein>
    <submittedName>
        <fullName evidence="4">Rpusd1</fullName>
    </submittedName>
</protein>
<sequence length="280" mass="32166">MVKRKNEAPENTITKKQKQMEEEKTEVEYVGRQNKDAMKDVKIKALHKTDDILIIDKPFDVHIDGKSQVTVEKLVNEQYPEMLKIGEAQLKRRKGEQERRKLKFCHQLDYATSGVMCLAFTRRSCASVATCFQNRTARKSYLAVVFGHIENKNIFISAAIQEDENDLSGFKMRTTTEGGKESETSLTVLSKGVYTFNNETRPVTKVLLKPKSGRRHQLRLHTKHIGHPIVGDATYAEDLTSPRMMLHAYRLFLPLPSGELNIEAKDPFTNSTYFNWEQDK</sequence>
<dbReference type="InterPro" id="IPR006145">
    <property type="entry name" value="PsdUridine_synth_RsuA/RluA"/>
</dbReference>